<dbReference type="PRINTS" id="PR00081">
    <property type="entry name" value="GDHRDH"/>
</dbReference>
<dbReference type="Gene3D" id="3.40.50.720">
    <property type="entry name" value="NAD(P)-binding Rossmann-like Domain"/>
    <property type="match status" value="1"/>
</dbReference>
<dbReference type="SUPFAM" id="SSF51735">
    <property type="entry name" value="NAD(P)-binding Rossmann-fold domains"/>
    <property type="match status" value="1"/>
</dbReference>
<dbReference type="EMBL" id="LS398110">
    <property type="protein sequence ID" value="SPP98886.1"/>
    <property type="molecule type" value="Genomic_DNA"/>
</dbReference>
<reference evidence="2 3" key="1">
    <citation type="submission" date="2018-03" db="EMBL/GenBank/DDBJ databases">
        <authorList>
            <person name="Gully D."/>
        </authorList>
    </citation>
    <scope>NUCLEOTIDE SEQUENCE [LARGE SCALE GENOMIC DNA]</scope>
    <source>
        <strain evidence="2">ORS3257</strain>
    </source>
</reference>
<dbReference type="Pfam" id="PF13561">
    <property type="entry name" value="adh_short_C2"/>
    <property type="match status" value="1"/>
</dbReference>
<name>A0A2U3QBX1_9BRAD</name>
<dbReference type="InterPro" id="IPR050259">
    <property type="entry name" value="SDR"/>
</dbReference>
<proteinExistence type="inferred from homology"/>
<evidence type="ECO:0000256" key="1">
    <source>
        <dbReference type="ARBA" id="ARBA00006484"/>
    </source>
</evidence>
<dbReference type="InterPro" id="IPR002347">
    <property type="entry name" value="SDR_fam"/>
</dbReference>
<sequence length="278" mass="29135">MARVRPVQNLPDIYGSETVDLGIKGRRAIVCASSKGLGRACAISLAEAGVHVTLTARGAEALKKTADEIRKAYPDVTVTEIVGDITTPAGREAVLKACPEPDILINNAGGPPPGDFRNWTRDDWIKAIDANMLTPIELIKATVDGMMARKFGRIVNITSAAVKAPIDILGLSNGARAGLTGFIAGLSRKTVINNVTINGLLPGPFETDRLTGTAKAEADKRGVSPEQILAERAKLNPAGRFGQPDEFGYACAFLCGAKAGFITGQNILLDGGAFPGTL</sequence>
<dbReference type="PANTHER" id="PTHR42879">
    <property type="entry name" value="3-OXOACYL-(ACYL-CARRIER-PROTEIN) REDUCTASE"/>
    <property type="match status" value="1"/>
</dbReference>
<dbReference type="KEGG" id="bvz:BRAD3257_8299"/>
<dbReference type="AlphaFoldDB" id="A0A2U3QBX1"/>
<dbReference type="InterPro" id="IPR036291">
    <property type="entry name" value="NAD(P)-bd_dom_sf"/>
</dbReference>
<gene>
    <name evidence="2" type="ORF">BRAD3257_8299</name>
</gene>
<evidence type="ECO:0000313" key="2">
    <source>
        <dbReference type="EMBL" id="SPP98886.1"/>
    </source>
</evidence>
<accession>A0A2U3QBX1</accession>
<dbReference type="FunFam" id="3.40.50.720:FF:000642">
    <property type="entry name" value="Short-chain dehydrogenase/reductase SDR"/>
    <property type="match status" value="1"/>
</dbReference>
<dbReference type="CDD" id="cd05344">
    <property type="entry name" value="BKR_like_SDR_like"/>
    <property type="match status" value="1"/>
</dbReference>
<dbReference type="PANTHER" id="PTHR42879:SF6">
    <property type="entry name" value="NADPH-DEPENDENT REDUCTASE BACG"/>
    <property type="match status" value="1"/>
</dbReference>
<dbReference type="Proteomes" id="UP000246085">
    <property type="component" value="Chromosome BRAD3257"/>
</dbReference>
<evidence type="ECO:0000313" key="3">
    <source>
        <dbReference type="Proteomes" id="UP000246085"/>
    </source>
</evidence>
<organism evidence="2 3">
    <name type="scientific">Bradyrhizobium vignae</name>
    <dbReference type="NCBI Taxonomy" id="1549949"/>
    <lineage>
        <taxon>Bacteria</taxon>
        <taxon>Pseudomonadati</taxon>
        <taxon>Pseudomonadota</taxon>
        <taxon>Alphaproteobacteria</taxon>
        <taxon>Hyphomicrobiales</taxon>
        <taxon>Nitrobacteraceae</taxon>
        <taxon>Bradyrhizobium</taxon>
    </lineage>
</organism>
<protein>
    <submittedName>
        <fullName evidence="2">3-oxoacyl-ACP reductase</fullName>
    </submittedName>
</protein>
<comment type="similarity">
    <text evidence="1">Belongs to the short-chain dehydrogenases/reductases (SDR) family.</text>
</comment>